<reference evidence="4" key="1">
    <citation type="submission" date="2016-10" db="EMBL/GenBank/DDBJ databases">
        <authorList>
            <person name="Varghese N."/>
        </authorList>
    </citation>
    <scope>NUCLEOTIDE SEQUENCE [LARGE SCALE GENOMIC DNA]</scope>
    <source>
        <strain evidence="4">DSM 45096 / BCRC 16803 / CGMCC 4.1857 / CIP 109030 / JCM 12277 / KCTC 19219 / NBRC 100920 / 33214</strain>
    </source>
</reference>
<dbReference type="GO" id="GO:0016491">
    <property type="term" value="F:oxidoreductase activity"/>
    <property type="evidence" value="ECO:0007669"/>
    <property type="project" value="InterPro"/>
</dbReference>
<dbReference type="eggNOG" id="COG0604">
    <property type="taxonomic scope" value="Bacteria"/>
</dbReference>
<accession>A0A1H7YWR5</accession>
<evidence type="ECO:0000256" key="1">
    <source>
        <dbReference type="SAM" id="MobiDB-lite"/>
    </source>
</evidence>
<protein>
    <submittedName>
        <fullName evidence="3">NADPH:quinone reductase</fullName>
    </submittedName>
</protein>
<dbReference type="Pfam" id="PF08240">
    <property type="entry name" value="ADH_N"/>
    <property type="match status" value="1"/>
</dbReference>
<dbReference type="InterPro" id="IPR011032">
    <property type="entry name" value="GroES-like_sf"/>
</dbReference>
<evidence type="ECO:0000313" key="4">
    <source>
        <dbReference type="Proteomes" id="UP000183015"/>
    </source>
</evidence>
<feature type="region of interest" description="Disordered" evidence="1">
    <location>
        <begin position="1"/>
        <end position="24"/>
    </location>
</feature>
<proteinExistence type="predicted"/>
<dbReference type="InterPro" id="IPR013154">
    <property type="entry name" value="ADH-like_N"/>
</dbReference>
<dbReference type="PANTHER" id="PTHR43677:SF11">
    <property type="entry name" value="ZINC-CONTAINING ALCOHOL DEHYDROGENASE"/>
    <property type="match status" value="1"/>
</dbReference>
<feature type="compositionally biased region" description="Basic and acidic residues" evidence="1">
    <location>
        <begin position="15"/>
        <end position="24"/>
    </location>
</feature>
<sequence length="320" mass="31664">MRAAIVTQLGTPPHLGERPDPVDRPGHTLVRVTAAAVNPVDLLIASGGHPAGAPAVPYVPGVEAAGTVVSGGGLAPGTRVRVAVPGGFVDGTLAELVSVPDDACVPLPDALDGDLAAAIGVVGVSALLALREEAALQPGESVLILGATGALGQTLVHLARALGADRVVAAGRSADRLKALGDAADATLLLEPDATAAPTPDLLAALGGPVDVVADLLWGAHTRLAQAALRPGGRWVNLAQSAGATATLDAAALRHRHLRVSGFSGTALTAPQVTAAYTDLAALAATGALPLPVSVHPLDEIATAWAAQSTSPGAKLVLRP</sequence>
<name>A0A1H7YWR5_STRJI</name>
<dbReference type="OrthoDB" id="9787435at2"/>
<dbReference type="InterPro" id="IPR051397">
    <property type="entry name" value="Zn-ADH-like_protein"/>
</dbReference>
<evidence type="ECO:0000313" key="3">
    <source>
        <dbReference type="EMBL" id="SEM50351.1"/>
    </source>
</evidence>
<dbReference type="STRING" id="235985.SAMN05414137_13121"/>
<dbReference type="SUPFAM" id="SSF51735">
    <property type="entry name" value="NAD(P)-binding Rossmann-fold domains"/>
    <property type="match status" value="1"/>
</dbReference>
<dbReference type="PANTHER" id="PTHR43677">
    <property type="entry name" value="SHORT-CHAIN DEHYDROGENASE/REDUCTASE"/>
    <property type="match status" value="1"/>
</dbReference>
<feature type="domain" description="Enoyl reductase (ER)" evidence="2">
    <location>
        <begin position="10"/>
        <end position="318"/>
    </location>
</feature>
<gene>
    <name evidence="3" type="ORF">SAMN05414137_13121</name>
</gene>
<dbReference type="SMART" id="SM00829">
    <property type="entry name" value="PKS_ER"/>
    <property type="match status" value="1"/>
</dbReference>
<dbReference type="Proteomes" id="UP000183015">
    <property type="component" value="Unassembled WGS sequence"/>
</dbReference>
<evidence type="ECO:0000259" key="2">
    <source>
        <dbReference type="SMART" id="SM00829"/>
    </source>
</evidence>
<dbReference type="RefSeq" id="WP_042452736.1">
    <property type="nucleotide sequence ID" value="NZ_BBPN01000026.1"/>
</dbReference>
<dbReference type="InterPro" id="IPR036291">
    <property type="entry name" value="NAD(P)-bd_dom_sf"/>
</dbReference>
<keyword evidence="4" id="KW-1185">Reference proteome</keyword>
<dbReference type="EMBL" id="FOAZ01000031">
    <property type="protein sequence ID" value="SEM50351.1"/>
    <property type="molecule type" value="Genomic_DNA"/>
</dbReference>
<dbReference type="Pfam" id="PF00107">
    <property type="entry name" value="ADH_zinc_N"/>
    <property type="match status" value="1"/>
</dbReference>
<organism evidence="3 4">
    <name type="scientific">Streptacidiphilus jiangxiensis</name>
    <dbReference type="NCBI Taxonomy" id="235985"/>
    <lineage>
        <taxon>Bacteria</taxon>
        <taxon>Bacillati</taxon>
        <taxon>Actinomycetota</taxon>
        <taxon>Actinomycetes</taxon>
        <taxon>Kitasatosporales</taxon>
        <taxon>Streptomycetaceae</taxon>
        <taxon>Streptacidiphilus</taxon>
    </lineage>
</organism>
<dbReference type="Gene3D" id="3.40.50.720">
    <property type="entry name" value="NAD(P)-binding Rossmann-like Domain"/>
    <property type="match status" value="1"/>
</dbReference>
<dbReference type="SUPFAM" id="SSF50129">
    <property type="entry name" value="GroES-like"/>
    <property type="match status" value="1"/>
</dbReference>
<dbReference type="Gene3D" id="3.90.180.10">
    <property type="entry name" value="Medium-chain alcohol dehydrogenases, catalytic domain"/>
    <property type="match status" value="1"/>
</dbReference>
<dbReference type="InterPro" id="IPR013149">
    <property type="entry name" value="ADH-like_C"/>
</dbReference>
<dbReference type="AlphaFoldDB" id="A0A1H7YWR5"/>
<dbReference type="InterPro" id="IPR020843">
    <property type="entry name" value="ER"/>
</dbReference>